<comment type="caution">
    <text evidence="7">The sequence shown here is derived from an EMBL/GenBank/DDBJ whole genome shotgun (WGS) entry which is preliminary data.</text>
</comment>
<dbReference type="AlphaFoldDB" id="A0A8J7CI08"/>
<evidence type="ECO:0000256" key="4">
    <source>
        <dbReference type="ARBA" id="ARBA00023136"/>
    </source>
</evidence>
<dbReference type="Pfam" id="PF07690">
    <property type="entry name" value="MFS_1"/>
    <property type="match status" value="1"/>
</dbReference>
<evidence type="ECO:0000256" key="2">
    <source>
        <dbReference type="ARBA" id="ARBA00022692"/>
    </source>
</evidence>
<dbReference type="EMBL" id="JACXAE010000126">
    <property type="protein sequence ID" value="MBD2778440.1"/>
    <property type="molecule type" value="Genomic_DNA"/>
</dbReference>
<feature type="transmembrane region" description="Helical" evidence="5">
    <location>
        <begin position="114"/>
        <end position="136"/>
    </location>
</feature>
<dbReference type="PANTHER" id="PTHR23526:SF2">
    <property type="entry name" value="MAJOR FACILITATOR SUPERFAMILY (MFS) PROFILE DOMAIN-CONTAINING PROTEIN"/>
    <property type="match status" value="1"/>
</dbReference>
<dbReference type="Proteomes" id="UP000629098">
    <property type="component" value="Unassembled WGS sequence"/>
</dbReference>
<feature type="transmembrane region" description="Helical" evidence="5">
    <location>
        <begin position="403"/>
        <end position="428"/>
    </location>
</feature>
<feature type="transmembrane region" description="Helical" evidence="5">
    <location>
        <begin position="277"/>
        <end position="295"/>
    </location>
</feature>
<dbReference type="PROSITE" id="PS50850">
    <property type="entry name" value="MFS"/>
    <property type="match status" value="1"/>
</dbReference>
<feature type="transmembrane region" description="Helical" evidence="5">
    <location>
        <begin position="148"/>
        <end position="166"/>
    </location>
</feature>
<dbReference type="GO" id="GO:0022857">
    <property type="term" value="F:transmembrane transporter activity"/>
    <property type="evidence" value="ECO:0007669"/>
    <property type="project" value="InterPro"/>
</dbReference>
<dbReference type="RefSeq" id="WP_190838105.1">
    <property type="nucleotide sequence ID" value="NZ_CAWPPI010000126.1"/>
</dbReference>
<protein>
    <submittedName>
        <fullName evidence="7">MFS transporter</fullName>
    </submittedName>
</protein>
<dbReference type="PANTHER" id="PTHR23526">
    <property type="entry name" value="INTEGRAL MEMBRANE TRANSPORT PROTEIN-RELATED"/>
    <property type="match status" value="1"/>
</dbReference>
<feature type="transmembrane region" description="Helical" evidence="5">
    <location>
        <begin position="187"/>
        <end position="205"/>
    </location>
</feature>
<feature type="transmembrane region" description="Helical" evidence="5">
    <location>
        <begin position="363"/>
        <end position="383"/>
    </location>
</feature>
<keyword evidence="8" id="KW-1185">Reference proteome</keyword>
<proteinExistence type="predicted"/>
<gene>
    <name evidence="7" type="ORF">ICL16_41960</name>
</gene>
<dbReference type="InterPro" id="IPR020846">
    <property type="entry name" value="MFS_dom"/>
</dbReference>
<evidence type="ECO:0000256" key="5">
    <source>
        <dbReference type="SAM" id="Phobius"/>
    </source>
</evidence>
<feature type="transmembrane region" description="Helical" evidence="5">
    <location>
        <begin position="307"/>
        <end position="328"/>
    </location>
</feature>
<sequence length="479" mass="52523">MFSKQEDEIKVETSLPIQEIPEDRAIAETIFPSTSNPAIKISKPQIRTSLKALTIESVFASVFYSIISGALLSNFLLEFGAGPVEIGLLASIPQLVNLLQPLGAYLLDRSTSFHWFSMFVFVPSRLLWVTLVPAIWFVTSSHITGHQVVQLTLAIMLVTNIIEALGRAPWLGWTAVLVPRRLRGRYFGFRNSLLGLMTLISVPLLGQVVSRWPGGTIQGYGAILILGIVFGLVSLISQFWMTDVNPQLLHVADSDTSQPQSGGIDFRFLKDTNFLKFVLYIGIWCFGVNVSAPFFNLYLLDNLNIDISVVTIYNGLATGANMLLLLLWGKLADRIGNRPLLILVGVLVAVTPLLWLVGGSDQISLWIWLPLLHMLTGATWAAIDLCTNNMMMAIAPLRKQSNYFAIVGAIAGVTGAGGITIGSFLATVPGVGGLLGLFVISAFLRLVALLFLVFVQEERSVPLGKIWRSLFFPPMQHEI</sequence>
<dbReference type="InterPro" id="IPR036259">
    <property type="entry name" value="MFS_trans_sf"/>
</dbReference>
<evidence type="ECO:0000313" key="8">
    <source>
        <dbReference type="Proteomes" id="UP000629098"/>
    </source>
</evidence>
<keyword evidence="4 5" id="KW-0472">Membrane</keyword>
<feature type="transmembrane region" description="Helical" evidence="5">
    <location>
        <begin position="434"/>
        <end position="455"/>
    </location>
</feature>
<feature type="transmembrane region" description="Helical" evidence="5">
    <location>
        <begin position="217"/>
        <end position="240"/>
    </location>
</feature>
<dbReference type="InterPro" id="IPR011701">
    <property type="entry name" value="MFS"/>
</dbReference>
<dbReference type="GO" id="GO:0005886">
    <property type="term" value="C:plasma membrane"/>
    <property type="evidence" value="ECO:0007669"/>
    <property type="project" value="UniProtKB-SubCell"/>
</dbReference>
<evidence type="ECO:0000313" key="7">
    <source>
        <dbReference type="EMBL" id="MBD2778440.1"/>
    </source>
</evidence>
<organism evidence="7 8">
    <name type="scientific">Iningainema tapete BLCC-T55</name>
    <dbReference type="NCBI Taxonomy" id="2748662"/>
    <lineage>
        <taxon>Bacteria</taxon>
        <taxon>Bacillati</taxon>
        <taxon>Cyanobacteriota</taxon>
        <taxon>Cyanophyceae</taxon>
        <taxon>Nostocales</taxon>
        <taxon>Scytonemataceae</taxon>
        <taxon>Iningainema tapete</taxon>
    </lineage>
</organism>
<evidence type="ECO:0000256" key="3">
    <source>
        <dbReference type="ARBA" id="ARBA00022989"/>
    </source>
</evidence>
<feature type="transmembrane region" description="Helical" evidence="5">
    <location>
        <begin position="340"/>
        <end position="357"/>
    </location>
</feature>
<dbReference type="Gene3D" id="1.20.1250.20">
    <property type="entry name" value="MFS general substrate transporter like domains"/>
    <property type="match status" value="2"/>
</dbReference>
<dbReference type="SUPFAM" id="SSF103473">
    <property type="entry name" value="MFS general substrate transporter"/>
    <property type="match status" value="1"/>
</dbReference>
<evidence type="ECO:0000259" key="6">
    <source>
        <dbReference type="PROSITE" id="PS50850"/>
    </source>
</evidence>
<comment type="subcellular location">
    <subcellularLocation>
        <location evidence="1">Cell membrane</location>
        <topology evidence="1">Multi-pass membrane protein</topology>
    </subcellularLocation>
</comment>
<feature type="transmembrane region" description="Helical" evidence="5">
    <location>
        <begin position="53"/>
        <end position="76"/>
    </location>
</feature>
<reference evidence="7" key="1">
    <citation type="submission" date="2020-09" db="EMBL/GenBank/DDBJ databases">
        <title>Iningainema tapete sp. nov. (Scytonemataceae, Cyanobacteria) from greenhouses in central Florida (USA) produces two types of nodularin with biosynthetic potential for microcystin-LR and anabaenopeptins.</title>
        <authorList>
            <person name="Berthold D.E."/>
            <person name="Lefler F.W."/>
            <person name="Huang I.-S."/>
            <person name="Abdulla H."/>
            <person name="Zimba P.V."/>
            <person name="Laughinghouse H.D. IV."/>
        </authorList>
    </citation>
    <scope>NUCLEOTIDE SEQUENCE</scope>
    <source>
        <strain evidence="7">BLCCT55</strain>
    </source>
</reference>
<feature type="transmembrane region" description="Helical" evidence="5">
    <location>
        <begin position="88"/>
        <end position="107"/>
    </location>
</feature>
<dbReference type="InterPro" id="IPR052528">
    <property type="entry name" value="Sugar_transport-like"/>
</dbReference>
<keyword evidence="2 5" id="KW-0812">Transmembrane</keyword>
<name>A0A8J7CI08_9CYAN</name>
<keyword evidence="3 5" id="KW-1133">Transmembrane helix</keyword>
<accession>A0A8J7CI08</accession>
<evidence type="ECO:0000256" key="1">
    <source>
        <dbReference type="ARBA" id="ARBA00004651"/>
    </source>
</evidence>
<feature type="domain" description="Major facilitator superfamily (MFS) profile" evidence="6">
    <location>
        <begin position="273"/>
        <end position="479"/>
    </location>
</feature>